<evidence type="ECO:0000256" key="6">
    <source>
        <dbReference type="SAM" id="Phobius"/>
    </source>
</evidence>
<evidence type="ECO:0000313" key="9">
    <source>
        <dbReference type="Proteomes" id="UP001187471"/>
    </source>
</evidence>
<organism evidence="8 9">
    <name type="scientific">Escallonia rubra</name>
    <dbReference type="NCBI Taxonomy" id="112253"/>
    <lineage>
        <taxon>Eukaryota</taxon>
        <taxon>Viridiplantae</taxon>
        <taxon>Streptophyta</taxon>
        <taxon>Embryophyta</taxon>
        <taxon>Tracheophyta</taxon>
        <taxon>Spermatophyta</taxon>
        <taxon>Magnoliopsida</taxon>
        <taxon>eudicotyledons</taxon>
        <taxon>Gunneridae</taxon>
        <taxon>Pentapetalae</taxon>
        <taxon>asterids</taxon>
        <taxon>campanulids</taxon>
        <taxon>Escalloniales</taxon>
        <taxon>Escalloniaceae</taxon>
        <taxon>Escallonia</taxon>
    </lineage>
</organism>
<evidence type="ECO:0000256" key="5">
    <source>
        <dbReference type="ARBA" id="ARBA00023136"/>
    </source>
</evidence>
<dbReference type="GO" id="GO:0008289">
    <property type="term" value="F:lipid binding"/>
    <property type="evidence" value="ECO:0007669"/>
    <property type="project" value="UniProtKB-KW"/>
</dbReference>
<dbReference type="Proteomes" id="UP001187471">
    <property type="component" value="Unassembled WGS sequence"/>
</dbReference>
<accession>A0AA88USY5</accession>
<name>A0AA88USY5_9ASTE</name>
<evidence type="ECO:0000313" key="8">
    <source>
        <dbReference type="EMBL" id="KAK2993121.1"/>
    </source>
</evidence>
<feature type="transmembrane region" description="Helical" evidence="6">
    <location>
        <begin position="7"/>
        <end position="29"/>
    </location>
</feature>
<keyword evidence="6" id="KW-0812">Transmembrane</keyword>
<dbReference type="GO" id="GO:0016020">
    <property type="term" value="C:membrane"/>
    <property type="evidence" value="ECO:0007669"/>
    <property type="project" value="UniProtKB-SubCell"/>
</dbReference>
<evidence type="ECO:0000256" key="2">
    <source>
        <dbReference type="ARBA" id="ARBA00022448"/>
    </source>
</evidence>
<keyword evidence="2" id="KW-0813">Transport</keyword>
<dbReference type="GO" id="GO:0006869">
    <property type="term" value="P:lipid transport"/>
    <property type="evidence" value="ECO:0007669"/>
    <property type="project" value="UniProtKB-KW"/>
</dbReference>
<comment type="subcellular location">
    <subcellularLocation>
        <location evidence="1">Membrane</location>
    </subcellularLocation>
</comment>
<evidence type="ECO:0000256" key="3">
    <source>
        <dbReference type="ARBA" id="ARBA00023055"/>
    </source>
</evidence>
<keyword evidence="5 6" id="KW-0472">Membrane</keyword>
<evidence type="ECO:0000259" key="7">
    <source>
        <dbReference type="PROSITE" id="PS51847"/>
    </source>
</evidence>
<dbReference type="InterPro" id="IPR045050">
    <property type="entry name" value="Synaptotagmin_plant"/>
</dbReference>
<dbReference type="EMBL" id="JAVXUO010000342">
    <property type="protein sequence ID" value="KAK2993121.1"/>
    <property type="molecule type" value="Genomic_DNA"/>
</dbReference>
<dbReference type="PANTHER" id="PTHR10774">
    <property type="entry name" value="EXTENDED SYNAPTOTAGMIN-RELATED"/>
    <property type="match status" value="1"/>
</dbReference>
<dbReference type="PROSITE" id="PS51847">
    <property type="entry name" value="SMP"/>
    <property type="match status" value="1"/>
</dbReference>
<proteinExistence type="predicted"/>
<comment type="caution">
    <text evidence="8">The sequence shown here is derived from an EMBL/GenBank/DDBJ whole genome shotgun (WGS) entry which is preliminary data.</text>
</comment>
<evidence type="ECO:0000256" key="1">
    <source>
        <dbReference type="ARBA" id="ARBA00004370"/>
    </source>
</evidence>
<dbReference type="PANTHER" id="PTHR10774:SF62">
    <property type="entry name" value="SYNAPTOTAGMIN-3"/>
    <property type="match status" value="1"/>
</dbReference>
<keyword evidence="9" id="KW-1185">Reference proteome</keyword>
<gene>
    <name evidence="8" type="ORF">RJ640_021793</name>
</gene>
<dbReference type="GO" id="GO:0005783">
    <property type="term" value="C:endoplasmic reticulum"/>
    <property type="evidence" value="ECO:0007669"/>
    <property type="project" value="TreeGrafter"/>
</dbReference>
<dbReference type="InterPro" id="IPR031468">
    <property type="entry name" value="SMP_LBD"/>
</dbReference>
<reference evidence="8" key="1">
    <citation type="submission" date="2022-12" db="EMBL/GenBank/DDBJ databases">
        <title>Draft genome assemblies for two species of Escallonia (Escalloniales).</title>
        <authorList>
            <person name="Chanderbali A."/>
            <person name="Dervinis C."/>
            <person name="Anghel I."/>
            <person name="Soltis D."/>
            <person name="Soltis P."/>
            <person name="Zapata F."/>
        </authorList>
    </citation>
    <scope>NUCLEOTIDE SEQUENCE</scope>
    <source>
        <strain evidence="8">UCBG92.1500</strain>
        <tissue evidence="8">Leaf</tissue>
    </source>
</reference>
<evidence type="ECO:0000256" key="4">
    <source>
        <dbReference type="ARBA" id="ARBA00023121"/>
    </source>
</evidence>
<dbReference type="AlphaFoldDB" id="A0AA88USY5"/>
<feature type="domain" description="SMP-LTD" evidence="7">
    <location>
        <begin position="67"/>
        <end position="167"/>
    </location>
</feature>
<sequence length="167" mass="19039">MGFLSSLVGILGFGIGISVGLIIGFYFFIYSEPEDVEDPVVRPLYELDTTTLLDLMPEIPFWVKNPDYDRVDWLNKFMLHLWPYLDKAVCDTIRTTAEPIFGEYIGKFQIEAIKFENLSLGTLPPTVHGELTSSQLVHALVFLLLVLVELENLLVVNFRILERVDCI</sequence>
<keyword evidence="4" id="KW-0446">Lipid-binding</keyword>
<keyword evidence="6" id="KW-1133">Transmembrane helix</keyword>
<protein>
    <recommendedName>
        <fullName evidence="7">SMP-LTD domain-containing protein</fullName>
    </recommendedName>
</protein>
<feature type="transmembrane region" description="Helical" evidence="6">
    <location>
        <begin position="136"/>
        <end position="155"/>
    </location>
</feature>
<keyword evidence="3" id="KW-0445">Lipid transport</keyword>